<dbReference type="PATRIC" id="fig|1336752.4.peg.2073"/>
<dbReference type="EMBL" id="ASXS01000007">
    <property type="protein sequence ID" value="EPP23303.1"/>
    <property type="molecule type" value="Genomic_DNA"/>
</dbReference>
<protein>
    <recommendedName>
        <fullName evidence="4">DNA-directed DNA polymerase</fullName>
    </recommendedName>
</protein>
<dbReference type="SUPFAM" id="SSF56672">
    <property type="entry name" value="DNA/RNA polymerases"/>
    <property type="match status" value="1"/>
</dbReference>
<gene>
    <name evidence="2" type="ORF">L910_4373</name>
</gene>
<dbReference type="RefSeq" id="WP_020329576.1">
    <property type="nucleotide sequence ID" value="NZ_ASXS01000007.1"/>
</dbReference>
<comment type="caution">
    <text evidence="2">The sequence shown here is derived from an EMBL/GenBank/DDBJ whole genome shotgun (WGS) entry which is preliminary data.</text>
</comment>
<dbReference type="InterPro" id="IPR043502">
    <property type="entry name" value="DNA/RNA_pol_sf"/>
</dbReference>
<evidence type="ECO:0008006" key="4">
    <source>
        <dbReference type="Google" id="ProtNLM"/>
    </source>
</evidence>
<dbReference type="Proteomes" id="UP000014854">
    <property type="component" value="Unassembled WGS sequence"/>
</dbReference>
<reference evidence="2 3" key="1">
    <citation type="journal article" date="2013" name="Gut Pathog.">
        <title>Evidence of a new metabolic capacity in an emerging diarrheal pathogen: lessons from the draft genomes of Vibrio fluvialis strains PG41 and I21563.</title>
        <authorList>
            <person name="Khatri I."/>
            <person name="Mahajan S."/>
            <person name="Dureja C."/>
            <person name="Subramanian S."/>
            <person name="Raychaudhuri S."/>
        </authorList>
    </citation>
    <scope>NUCLEOTIDE SEQUENCE [LARGE SCALE GENOMIC DNA]</scope>
    <source>
        <strain evidence="2 3">PG41</strain>
    </source>
</reference>
<proteinExistence type="predicted"/>
<sequence>MNEKYDWLEQASDLSMDNLATSGWTEEEAVSAWGEAQPSEPASFDGVKRKAKSIVLRKPKKKKQTKRKKRKATPFFERPVIAMDTEYVESECGTYNRILSYQFAVLFEGKLSTIILFPESTKKSGRLALDRCLVQAIEKAMDDKVLDKWPTDIILCAHWLSADLFNFSQAFDQLKTHVKGLRKTVASLDDVYGLELDKVMSRRIDKEPLQAYSKSGNKKTLFITFYDTMLLSPNGSSLSSLSSVGDLLSIPKVEIPEPYSISRMDEFLEAQPEKFAEYAITDSIISARHFERVSSFCQNTLGLNSVPFTIGGIAVKAFVNSLEDKRGYRGLFGFEKVTKEVWPSDRSKPLTITRDVPATARMTLENFATQCYHGGRNESFIAGPTDIDTWRDYDVPSCYSAITLGLRELDYDQMYMTKDLNDLLGDKCALAWVEFTFPSTCRFPSLAVRSEYGLIFPLSGETHCTGHELEVAYNQGAEITIKQAFVVPWKNDVRIFEPFMKWGRERRKSFVKGSFDEKLTKEMLNSCYGKLAQSLRPKNSFDIQAGYSKQLPPSTLTNPFFAAYTTGLARALLGEMLHNIPDDKVVVSVTTDGFLTNAELHEIDLKGPICQRFRELYHRIDPTGGEVLELKHQAKQLIGAKTRAQYTVIESEGFEPILAKGSVKVDPMVTDQSAYMVNKYLTRKPGDKVDGSYLTPNRMRFLEHKDLMLEKRSIYQNMEFDQKRQLLNPVMVDVKGRSHIALETKPHKSLDEMLFTRLRFDHWRKAHCLKTSEDWYDWQDRLVMAETASNQNLRLKAKEASDSLMARLFLRFYAHEKSGMSKKQITAKALAEWMTDIGYPTKATAVRSAKNAKLIEGAVPMTELTINLARLIVSKFPDFEVEILFNPESRSSLREALNAR</sequence>
<feature type="region of interest" description="Disordered" evidence="1">
    <location>
        <begin position="30"/>
        <end position="52"/>
    </location>
</feature>
<dbReference type="AlphaFoldDB" id="S7I5C0"/>
<evidence type="ECO:0000313" key="2">
    <source>
        <dbReference type="EMBL" id="EPP23303.1"/>
    </source>
</evidence>
<organism evidence="2 3">
    <name type="scientific">Vibrio fluvialis PG41</name>
    <dbReference type="NCBI Taxonomy" id="1336752"/>
    <lineage>
        <taxon>Bacteria</taxon>
        <taxon>Pseudomonadati</taxon>
        <taxon>Pseudomonadota</taxon>
        <taxon>Gammaproteobacteria</taxon>
        <taxon>Vibrionales</taxon>
        <taxon>Vibrionaceae</taxon>
        <taxon>Vibrio</taxon>
    </lineage>
</organism>
<evidence type="ECO:0000313" key="3">
    <source>
        <dbReference type="Proteomes" id="UP000014854"/>
    </source>
</evidence>
<evidence type="ECO:0000256" key="1">
    <source>
        <dbReference type="SAM" id="MobiDB-lite"/>
    </source>
</evidence>
<name>S7I5C0_VIBFL</name>
<accession>S7I5C0</accession>